<organism evidence="7 8">
    <name type="scientific">Apiospora phragmitis</name>
    <dbReference type="NCBI Taxonomy" id="2905665"/>
    <lineage>
        <taxon>Eukaryota</taxon>
        <taxon>Fungi</taxon>
        <taxon>Dikarya</taxon>
        <taxon>Ascomycota</taxon>
        <taxon>Pezizomycotina</taxon>
        <taxon>Sordariomycetes</taxon>
        <taxon>Xylariomycetidae</taxon>
        <taxon>Amphisphaeriales</taxon>
        <taxon>Apiosporaceae</taxon>
        <taxon>Apiospora</taxon>
    </lineage>
</organism>
<dbReference type="Pfam" id="PF16543">
    <property type="entry name" value="DFRP_C"/>
    <property type="match status" value="1"/>
</dbReference>
<sequence length="418" mass="47912">MKNKKGSAAQKQIKQINATATGTAEEKRKVAEKEAKAREKKAAEDARRENAELLNRPAQIQKVPFGVDPKTVVCIFYKKGDCEKGKKCKFSHDLSVERKTEKINLYTDGRAEEEEQKKKETSDDWDEEKLRSVVLSKKGNQQTTTDKVCKFFIEAIEDGKYGWFWVCPNGGNNCKYKHALPPGFILKTKEQRAAEKALLDKSPLKTLTLEEFLESERHKLTGTLTPVTPESFAKWKQERISKKAAEEQAKLAKEATGRALFESGNWRFNADNESEDEDDDGDDSFSLEKMRKRRKLYAKRRKTLDWPLPMEPRGLKQQLSLPTLVMAKARPRALEDISSRHLQAMRLWRRRITIKRQAKGLVYRRNLVKRKGLLRREVHITSYTHLKIASHCPSNKVRAGQDCGQVIAVVSQQRLSSG</sequence>
<evidence type="ECO:0000256" key="3">
    <source>
        <dbReference type="ARBA" id="ARBA00022833"/>
    </source>
</evidence>
<dbReference type="EMBL" id="JAQQWL010000002">
    <property type="protein sequence ID" value="KAK8087056.1"/>
    <property type="molecule type" value="Genomic_DNA"/>
</dbReference>
<feature type="compositionally biased region" description="Polar residues" evidence="5">
    <location>
        <begin position="9"/>
        <end position="22"/>
    </location>
</feature>
<feature type="compositionally biased region" description="Basic and acidic residues" evidence="5">
    <location>
        <begin position="24"/>
        <end position="51"/>
    </location>
</feature>
<feature type="domain" description="C3H1-type" evidence="6">
    <location>
        <begin position="143"/>
        <end position="181"/>
    </location>
</feature>
<dbReference type="SMART" id="SM00356">
    <property type="entry name" value="ZnF_C3H1"/>
    <property type="match status" value="2"/>
</dbReference>
<dbReference type="PROSITE" id="PS50103">
    <property type="entry name" value="ZF_C3H1"/>
    <property type="match status" value="2"/>
</dbReference>
<evidence type="ECO:0000256" key="4">
    <source>
        <dbReference type="PROSITE-ProRule" id="PRU00723"/>
    </source>
</evidence>
<reference evidence="7 8" key="1">
    <citation type="submission" date="2023-01" db="EMBL/GenBank/DDBJ databases">
        <title>Analysis of 21 Apiospora genomes using comparative genomics revels a genus with tremendous synthesis potential of carbohydrate active enzymes and secondary metabolites.</title>
        <authorList>
            <person name="Sorensen T."/>
        </authorList>
    </citation>
    <scope>NUCLEOTIDE SEQUENCE [LARGE SCALE GENOMIC DNA]</scope>
    <source>
        <strain evidence="7 8">CBS 135458</strain>
    </source>
</reference>
<comment type="caution">
    <text evidence="7">The sequence shown here is derived from an EMBL/GenBank/DDBJ whole genome shotgun (WGS) entry which is preliminary data.</text>
</comment>
<dbReference type="PANTHER" id="PTHR12681">
    <property type="entry name" value="ZINC FINGER-CONTAINING PROTEIN P48ZNF"/>
    <property type="match status" value="1"/>
</dbReference>
<feature type="zinc finger region" description="C3H1-type" evidence="4">
    <location>
        <begin position="143"/>
        <end position="181"/>
    </location>
</feature>
<dbReference type="InterPro" id="IPR032378">
    <property type="entry name" value="ZC3H15/TMA46_C"/>
</dbReference>
<dbReference type="InterPro" id="IPR000571">
    <property type="entry name" value="Znf_CCCH"/>
</dbReference>
<evidence type="ECO:0000256" key="1">
    <source>
        <dbReference type="ARBA" id="ARBA00022723"/>
    </source>
</evidence>
<dbReference type="PANTHER" id="PTHR12681:SF0">
    <property type="entry name" value="ZINC FINGER CCCH DOMAIN-CONTAINING PROTEIN 15"/>
    <property type="match status" value="1"/>
</dbReference>
<feature type="zinc finger region" description="C3H1-type" evidence="4">
    <location>
        <begin position="68"/>
        <end position="95"/>
    </location>
</feature>
<evidence type="ECO:0000313" key="8">
    <source>
        <dbReference type="Proteomes" id="UP001480595"/>
    </source>
</evidence>
<proteinExistence type="predicted"/>
<evidence type="ECO:0000313" key="7">
    <source>
        <dbReference type="EMBL" id="KAK8087056.1"/>
    </source>
</evidence>
<feature type="domain" description="C3H1-type" evidence="6">
    <location>
        <begin position="68"/>
        <end position="95"/>
    </location>
</feature>
<dbReference type="Pfam" id="PF00642">
    <property type="entry name" value="zf-CCCH"/>
    <property type="match status" value="1"/>
</dbReference>
<keyword evidence="2 4" id="KW-0863">Zinc-finger</keyword>
<dbReference type="Gene3D" id="6.20.400.10">
    <property type="match status" value="1"/>
</dbReference>
<dbReference type="InterPro" id="IPR036855">
    <property type="entry name" value="Znf_CCCH_sf"/>
</dbReference>
<dbReference type="SUPFAM" id="SSF90229">
    <property type="entry name" value="CCCH zinc finger"/>
    <property type="match status" value="1"/>
</dbReference>
<dbReference type="Gene3D" id="4.10.1000.10">
    <property type="entry name" value="Zinc finger, CCCH-type"/>
    <property type="match status" value="1"/>
</dbReference>
<evidence type="ECO:0000256" key="2">
    <source>
        <dbReference type="ARBA" id="ARBA00022771"/>
    </source>
</evidence>
<accession>A0ABR1WV88</accession>
<name>A0ABR1WV88_9PEZI</name>
<keyword evidence="1 4" id="KW-0479">Metal-binding</keyword>
<evidence type="ECO:0000256" key="5">
    <source>
        <dbReference type="SAM" id="MobiDB-lite"/>
    </source>
</evidence>
<gene>
    <name evidence="7" type="ORF">PG994_002030</name>
</gene>
<keyword evidence="3 4" id="KW-0862">Zinc</keyword>
<feature type="region of interest" description="Disordered" evidence="5">
    <location>
        <begin position="1"/>
        <end position="52"/>
    </location>
</feature>
<keyword evidence="8" id="KW-1185">Reference proteome</keyword>
<evidence type="ECO:0000259" key="6">
    <source>
        <dbReference type="PROSITE" id="PS50103"/>
    </source>
</evidence>
<dbReference type="Proteomes" id="UP001480595">
    <property type="component" value="Unassembled WGS sequence"/>
</dbReference>
<dbReference type="RefSeq" id="XP_066721580.1">
    <property type="nucleotide sequence ID" value="XM_066853439.1"/>
</dbReference>
<dbReference type="GeneID" id="92086502"/>
<protein>
    <recommendedName>
        <fullName evidence="6">C3H1-type domain-containing protein</fullName>
    </recommendedName>
</protein>